<organism evidence="2 3">
    <name type="scientific">Leisingera caerulea</name>
    <name type="common">Phaeobacter caeruleus</name>
    <dbReference type="NCBI Taxonomy" id="506591"/>
    <lineage>
        <taxon>Bacteria</taxon>
        <taxon>Pseudomonadati</taxon>
        <taxon>Pseudomonadota</taxon>
        <taxon>Alphaproteobacteria</taxon>
        <taxon>Rhodobacterales</taxon>
        <taxon>Roseobacteraceae</taxon>
        <taxon>Leisingera</taxon>
    </lineage>
</organism>
<evidence type="ECO:0000313" key="3">
    <source>
        <dbReference type="Proteomes" id="UP001058713"/>
    </source>
</evidence>
<keyword evidence="1" id="KW-0732">Signal</keyword>
<dbReference type="RefSeq" id="WP_259971234.1">
    <property type="nucleotide sequence ID" value="NZ_CP081070.1"/>
</dbReference>
<sequence>MTNLIFQGQQWLLAALTAAAPALAQAQSTSVYGTPGLIETPKAEMYPDGTLVFTSGMLDQTLRATMTFQLLPWVHGSFRYAVIEDFDGDGANNRYDRSFDLHFLLREEDARAPALALGLRDFGGTGIYASEYIVATKTIRDRLKLTGGIGWGRMAGRGSFSNPLGVLSNRFKTRADSNAGGIAETGQLDFGNWFRGDAALFGGASWAYSDRLTLLAEYSPDLYTKERDRIGFEVSSPFNFGAQYRLKNGAQLTAAYMYGTTLGLSYSYFIDPRQSVTPGGQGASPPPLLPIDRVALASWNLPDAAAAPDRRQQILTRTLEQEGLRLVYLEDAGQTLRIGVENGTYGQAAQAIGRAARVLANTQPAQVQSFDIALMSNGVPLSSVRINRQDLYELEHDPDGAWRSFARAEISDSIPLAEGGIASGAYPHFSYRLGPYLQASFFDPDAPLRYEIGARLGLDYTVAPGLSLSAGLRQPAAGNLDDSQRESNSVIQRVRSDWGLYAQQSDLRMEHLTAEYIWRPGTDLYARTTAGYLETMYGGLSAELLWFPPGSRLALGAEMNYVRQRDFDVLFGFQDYSVATGHVSAYYDLPGDYHAQLDAGRYLAGDYGATVTLDREFANGFKVGAFFTLTTVSFDDFGEGSFDKGIRLEIPVSWLTGRPSRDRLAQVIRPVLRDGGARLNVRNRLYGVTREARAQQLVRGWGRFLR</sequence>
<protein>
    <submittedName>
        <fullName evidence="2">YjbH domain-containing protein</fullName>
    </submittedName>
</protein>
<feature type="signal peptide" evidence="1">
    <location>
        <begin position="1"/>
        <end position="26"/>
    </location>
</feature>
<dbReference type="KEGG" id="lcae:K3721_17150"/>
<accession>A0A9Q9HKB7</accession>
<feature type="chain" id="PRO_5040205458" evidence="1">
    <location>
        <begin position="27"/>
        <end position="706"/>
    </location>
</feature>
<gene>
    <name evidence="2" type="ORF">K3721_17150</name>
</gene>
<dbReference type="InterPro" id="IPR010344">
    <property type="entry name" value="YbjH"/>
</dbReference>
<evidence type="ECO:0000313" key="2">
    <source>
        <dbReference type="EMBL" id="UWQ53685.1"/>
    </source>
</evidence>
<name>A0A9Q9HKB7_LEICA</name>
<proteinExistence type="predicted"/>
<dbReference type="AlphaFoldDB" id="A0A9Q9HKB7"/>
<dbReference type="Proteomes" id="UP001058713">
    <property type="component" value="Chromosome"/>
</dbReference>
<evidence type="ECO:0000256" key="1">
    <source>
        <dbReference type="SAM" id="SignalP"/>
    </source>
</evidence>
<dbReference type="EMBL" id="CP081070">
    <property type="protein sequence ID" value="UWQ53685.1"/>
    <property type="molecule type" value="Genomic_DNA"/>
</dbReference>
<reference evidence="2" key="1">
    <citation type="submission" date="2021-08" db="EMBL/GenBank/DDBJ databases">
        <authorList>
            <person name="Nwanade C."/>
            <person name="Wang M."/>
            <person name="Masoudi A."/>
            <person name="Yu Z."/>
            <person name="Liu J."/>
        </authorList>
    </citation>
    <scope>NUCLEOTIDE SEQUENCE</scope>
    <source>
        <strain evidence="2">S122</strain>
    </source>
</reference>
<dbReference type="Pfam" id="PF06082">
    <property type="entry name" value="YjbH"/>
    <property type="match status" value="1"/>
</dbReference>